<dbReference type="HAMAP" id="MF_01411">
    <property type="entry name" value="LPS_assembly_LptD"/>
    <property type="match status" value="1"/>
</dbReference>
<comment type="similarity">
    <text evidence="4">Belongs to the LptD family.</text>
</comment>
<comment type="caution">
    <text evidence="4">Lacks conserved residue(s) required for the propagation of feature annotation.</text>
</comment>
<comment type="caution">
    <text evidence="7">The sequence shown here is derived from an EMBL/GenBank/DDBJ whole genome shotgun (WGS) entry which is preliminary data.</text>
</comment>
<reference evidence="7 8" key="1">
    <citation type="submission" date="2024-06" db="EMBL/GenBank/DDBJ databases">
        <authorList>
            <person name="Chen R.Y."/>
        </authorList>
    </citation>
    <scope>NUCLEOTIDE SEQUENCE [LARGE SCALE GENOMIC DNA]</scope>
    <source>
        <strain evidence="7 8">D2</strain>
    </source>
</reference>
<evidence type="ECO:0000256" key="3">
    <source>
        <dbReference type="ARBA" id="ARBA00023237"/>
    </source>
</evidence>
<proteinExistence type="inferred from homology"/>
<feature type="domain" description="LptD C-terminal" evidence="6">
    <location>
        <begin position="300"/>
        <end position="670"/>
    </location>
</feature>
<dbReference type="PANTHER" id="PTHR30189:SF1">
    <property type="entry name" value="LPS-ASSEMBLY PROTEIN LPTD"/>
    <property type="match status" value="1"/>
</dbReference>
<keyword evidence="1 4" id="KW-0732">Signal</keyword>
<feature type="chain" id="PRO_5044901456" description="LPS-assembly protein LptD" evidence="4">
    <location>
        <begin position="19"/>
        <end position="766"/>
    </location>
</feature>
<accession>A0ABV1RK06</accession>
<dbReference type="InterPro" id="IPR007543">
    <property type="entry name" value="LptD_C"/>
</dbReference>
<dbReference type="PANTHER" id="PTHR30189">
    <property type="entry name" value="LPS-ASSEMBLY PROTEIN"/>
    <property type="match status" value="1"/>
</dbReference>
<evidence type="ECO:0000256" key="1">
    <source>
        <dbReference type="ARBA" id="ARBA00022729"/>
    </source>
</evidence>
<comment type="subunit">
    <text evidence="4">Component of the lipopolysaccharide transport and assembly complex. Interacts with LptE and LptA.</text>
</comment>
<evidence type="ECO:0000313" key="7">
    <source>
        <dbReference type="EMBL" id="MER2493276.1"/>
    </source>
</evidence>
<dbReference type="InterPro" id="IPR005653">
    <property type="entry name" value="OstA-like_N"/>
</dbReference>
<keyword evidence="8" id="KW-1185">Reference proteome</keyword>
<organism evidence="7 8">
    <name type="scientific">Catenovulum sediminis</name>
    <dbReference type="NCBI Taxonomy" id="1740262"/>
    <lineage>
        <taxon>Bacteria</taxon>
        <taxon>Pseudomonadati</taxon>
        <taxon>Pseudomonadota</taxon>
        <taxon>Gammaproteobacteria</taxon>
        <taxon>Alteromonadales</taxon>
        <taxon>Alteromonadaceae</taxon>
        <taxon>Catenovulum</taxon>
    </lineage>
</organism>
<name>A0ABV1RK06_9ALTE</name>
<dbReference type="Pfam" id="PF03968">
    <property type="entry name" value="LptD_N"/>
    <property type="match status" value="1"/>
</dbReference>
<dbReference type="InterPro" id="IPR050218">
    <property type="entry name" value="LptD"/>
</dbReference>
<evidence type="ECO:0000256" key="4">
    <source>
        <dbReference type="HAMAP-Rule" id="MF_01411"/>
    </source>
</evidence>
<gene>
    <name evidence="4 7" type="primary">lptD</name>
    <name evidence="7" type="ORF">ABS311_15460</name>
</gene>
<evidence type="ECO:0000259" key="6">
    <source>
        <dbReference type="Pfam" id="PF04453"/>
    </source>
</evidence>
<dbReference type="Pfam" id="PF04453">
    <property type="entry name" value="LptD"/>
    <property type="match status" value="1"/>
</dbReference>
<feature type="domain" description="Organic solvent tolerance-like N-terminal" evidence="5">
    <location>
        <begin position="51"/>
        <end position="184"/>
    </location>
</feature>
<dbReference type="InterPro" id="IPR020889">
    <property type="entry name" value="LipoPS_assembly_LptD"/>
</dbReference>
<keyword evidence="2 4" id="KW-0472">Membrane</keyword>
<evidence type="ECO:0000313" key="8">
    <source>
        <dbReference type="Proteomes" id="UP001467690"/>
    </source>
</evidence>
<dbReference type="Proteomes" id="UP001467690">
    <property type="component" value="Unassembled WGS sequence"/>
</dbReference>
<feature type="signal peptide" evidence="4">
    <location>
        <begin position="1"/>
        <end position="18"/>
    </location>
</feature>
<comment type="function">
    <text evidence="4">Together with LptE, is involved in the assembly of lipopolysaccharide (LPS) at the surface of the outer membrane.</text>
</comment>
<evidence type="ECO:0000256" key="2">
    <source>
        <dbReference type="ARBA" id="ARBA00023136"/>
    </source>
</evidence>
<keyword evidence="3 4" id="KW-0998">Cell outer membrane</keyword>
<sequence length="766" mass="87902" precursor="true">MIRFIAAFCGLVSVSVSAAQQQCYEAFSDGQKSDTKVVKTDNVDVENQFIILSDKTEVGVDTAARFSGQVSIIQGANRIQADSARVSSNREKMTAAGGIKFVSEHATVQSDSLVADITNSSLTLNQSNYQLDNFAGHGKAGVFQINHEQKNIQLEDATYTNCPPQNAPDWQLKAEKITLSVQDEWGEAWHSRLEIFEVPVLYLPYFSFPLSDKRKSGWLYPSISTSSQRGADIAAPYYWNIAENMDLTVTPRIMSKRGSQFGSEFRYLQEDYQGSLHFQWMPEDKEFYESGSSLNESSDERSAIHWLHQSAFLNDWQANVDLIFISDDSYVSDLGFEQLSGVDTHVERHIELSRYSDNWSVNVTLRDFEVFGQHAKPYRTLPEIEFWYGGLTELDNWSFDVPAQFAWFQSDEIGLAEAVRTHIEPKLTWSKYAPAWEVSAQTAFPMTYYFQEESDENGQLREGHYQGIGRALPRFRLNGRLILERPIDWFGRDMKQTLEPRAQYLLVPYRNQSKIGLYDTALLQDDYLGLFRENRFSGIDRIPEANQITLGITTRLLNDLNREKLRLSVGQIIYLEESGTDFVDYRQTTIKGESALALELDFDIRKTWFLHYGLQFDAQKGDTRKSQFTIDYRKDDAHLMQFSHRFVRDISGNNIQQLGITSMWELNEQWQTYANFHYDLKLNRTVEARAGLLYQSCCWELQFGWQSKVKTNLAASDSQTSVPTNERDSGMLLSFTIRGFGPSKNRSDKVLNGGLFGYRKPYFLNQ</sequence>
<protein>
    <recommendedName>
        <fullName evidence="4">LPS-assembly protein LptD</fullName>
    </recommendedName>
</protein>
<dbReference type="RefSeq" id="WP_143870603.1">
    <property type="nucleotide sequence ID" value="NZ_CP041660.1"/>
</dbReference>
<evidence type="ECO:0000259" key="5">
    <source>
        <dbReference type="Pfam" id="PF03968"/>
    </source>
</evidence>
<comment type="subcellular location">
    <subcellularLocation>
        <location evidence="4">Cell outer membrane</location>
    </subcellularLocation>
</comment>
<dbReference type="EMBL" id="JBELOE010000259">
    <property type="protein sequence ID" value="MER2493276.1"/>
    <property type="molecule type" value="Genomic_DNA"/>
</dbReference>